<dbReference type="InterPro" id="IPR029069">
    <property type="entry name" value="HotDog_dom_sf"/>
</dbReference>
<dbReference type="SUPFAM" id="SSF54637">
    <property type="entry name" value="Thioesterase/thiol ester dehydrase-isomerase"/>
    <property type="match status" value="1"/>
</dbReference>
<sequence length="158" mass="18061">MQLRYHTPLPPEEQLAQGLDAAQPMALADRVRFAELDSQNHVNNKAYLGWFETVRVIYGETFLLPHFDLRPRILVHSLNLRYLREMLRDEDYICTARIAAFRNSSYTMDQQIWSAGALRARMSVIVVLGHPDGEGRLILPDALKAELIARDKALDESA</sequence>
<keyword evidence="2" id="KW-1185">Reference proteome</keyword>
<dbReference type="CDD" id="cd00586">
    <property type="entry name" value="4HBT"/>
    <property type="match status" value="1"/>
</dbReference>
<accession>A0A8J3GVY8</accession>
<name>A0A8J3GVY8_9RHOB</name>
<proteinExistence type="predicted"/>
<dbReference type="AlphaFoldDB" id="A0A8J3GVY8"/>
<dbReference type="Pfam" id="PF13279">
    <property type="entry name" value="4HBT_2"/>
    <property type="match status" value="1"/>
</dbReference>
<gene>
    <name evidence="1" type="ORF">GCM10017056_17110</name>
</gene>
<comment type="caution">
    <text evidence="1">The sequence shown here is derived from an EMBL/GenBank/DDBJ whole genome shotgun (WGS) entry which is preliminary data.</text>
</comment>
<evidence type="ECO:0008006" key="3">
    <source>
        <dbReference type="Google" id="ProtNLM"/>
    </source>
</evidence>
<evidence type="ECO:0000313" key="1">
    <source>
        <dbReference type="EMBL" id="GHF46030.1"/>
    </source>
</evidence>
<reference evidence="1" key="1">
    <citation type="journal article" date="2014" name="Int. J. Syst. Evol. Microbiol.">
        <title>Complete genome sequence of Corynebacterium casei LMG S-19264T (=DSM 44701T), isolated from a smear-ripened cheese.</title>
        <authorList>
            <consortium name="US DOE Joint Genome Institute (JGI-PGF)"/>
            <person name="Walter F."/>
            <person name="Albersmeier A."/>
            <person name="Kalinowski J."/>
            <person name="Ruckert C."/>
        </authorList>
    </citation>
    <scope>NUCLEOTIDE SEQUENCE</scope>
    <source>
        <strain evidence="1">KCTC 42650</strain>
    </source>
</reference>
<evidence type="ECO:0000313" key="2">
    <source>
        <dbReference type="Proteomes" id="UP000626220"/>
    </source>
</evidence>
<dbReference type="Proteomes" id="UP000626220">
    <property type="component" value="Unassembled WGS sequence"/>
</dbReference>
<dbReference type="RefSeq" id="WP_189679643.1">
    <property type="nucleotide sequence ID" value="NZ_BNCJ01000003.1"/>
</dbReference>
<reference evidence="1" key="2">
    <citation type="submission" date="2020-09" db="EMBL/GenBank/DDBJ databases">
        <authorList>
            <person name="Sun Q."/>
            <person name="Kim S."/>
        </authorList>
    </citation>
    <scope>NUCLEOTIDE SEQUENCE</scope>
    <source>
        <strain evidence="1">KCTC 42650</strain>
    </source>
</reference>
<organism evidence="1 2">
    <name type="scientific">Seohaeicola zhoushanensis</name>
    <dbReference type="NCBI Taxonomy" id="1569283"/>
    <lineage>
        <taxon>Bacteria</taxon>
        <taxon>Pseudomonadati</taxon>
        <taxon>Pseudomonadota</taxon>
        <taxon>Alphaproteobacteria</taxon>
        <taxon>Rhodobacterales</taxon>
        <taxon>Roseobacteraceae</taxon>
        <taxon>Seohaeicola</taxon>
    </lineage>
</organism>
<dbReference type="EMBL" id="BNCJ01000003">
    <property type="protein sequence ID" value="GHF46030.1"/>
    <property type="molecule type" value="Genomic_DNA"/>
</dbReference>
<protein>
    <recommendedName>
        <fullName evidence="3">Acyl-CoA thioesterase</fullName>
    </recommendedName>
</protein>
<dbReference type="Gene3D" id="3.10.129.10">
    <property type="entry name" value="Hotdog Thioesterase"/>
    <property type="match status" value="1"/>
</dbReference>